<evidence type="ECO:0000256" key="2">
    <source>
        <dbReference type="ARBA" id="ARBA00009261"/>
    </source>
</evidence>
<feature type="transmembrane region" description="Helical" evidence="8">
    <location>
        <begin position="406"/>
        <end position="427"/>
    </location>
</feature>
<dbReference type="EMBL" id="QUAJ01000025">
    <property type="protein sequence ID" value="REI40042.1"/>
    <property type="molecule type" value="Genomic_DNA"/>
</dbReference>
<evidence type="ECO:0000256" key="4">
    <source>
        <dbReference type="ARBA" id="ARBA00022475"/>
    </source>
</evidence>
<evidence type="ECO:0000256" key="3">
    <source>
        <dbReference type="ARBA" id="ARBA00022448"/>
    </source>
</evidence>
<evidence type="ECO:0000256" key="5">
    <source>
        <dbReference type="ARBA" id="ARBA00022692"/>
    </source>
</evidence>
<reference evidence="9 10" key="1">
    <citation type="submission" date="2018-08" db="EMBL/GenBank/DDBJ databases">
        <title>Draft genome sequence of Psychrilyobacter sp. strain SD5 isolated from Black Sea water.</title>
        <authorList>
            <person name="Yadav S."/>
            <person name="Villanueva L."/>
            <person name="Damste J.S.S."/>
        </authorList>
    </citation>
    <scope>NUCLEOTIDE SEQUENCE [LARGE SCALE GENOMIC DNA]</scope>
    <source>
        <strain evidence="9 10">SD5</strain>
    </source>
</reference>
<organism evidence="9 10">
    <name type="scientific">Psychrilyobacter piezotolerans</name>
    <dbReference type="NCBI Taxonomy" id="2293438"/>
    <lineage>
        <taxon>Bacteria</taxon>
        <taxon>Fusobacteriati</taxon>
        <taxon>Fusobacteriota</taxon>
        <taxon>Fusobacteriia</taxon>
        <taxon>Fusobacteriales</taxon>
        <taxon>Fusobacteriaceae</taxon>
        <taxon>Psychrilyobacter</taxon>
    </lineage>
</organism>
<dbReference type="PRINTS" id="PR00175">
    <property type="entry name" value="NAALASMPORT"/>
</dbReference>
<dbReference type="Proteomes" id="UP000263486">
    <property type="component" value="Unassembled WGS sequence"/>
</dbReference>
<evidence type="ECO:0000313" key="10">
    <source>
        <dbReference type="Proteomes" id="UP000263486"/>
    </source>
</evidence>
<evidence type="ECO:0000313" key="9">
    <source>
        <dbReference type="EMBL" id="REI40042.1"/>
    </source>
</evidence>
<protein>
    <submittedName>
        <fullName evidence="9">Amino acid carrier protein</fullName>
    </submittedName>
</protein>
<feature type="transmembrane region" description="Helical" evidence="8">
    <location>
        <begin position="208"/>
        <end position="230"/>
    </location>
</feature>
<keyword evidence="8" id="KW-0769">Symport</keyword>
<feature type="transmembrane region" description="Helical" evidence="8">
    <location>
        <begin position="146"/>
        <end position="163"/>
    </location>
</feature>
<dbReference type="InterPro" id="IPR001463">
    <property type="entry name" value="Na/Ala_symport"/>
</dbReference>
<feature type="transmembrane region" description="Helical" evidence="8">
    <location>
        <begin position="12"/>
        <end position="30"/>
    </location>
</feature>
<proteinExistence type="inferred from homology"/>
<evidence type="ECO:0000256" key="8">
    <source>
        <dbReference type="RuleBase" id="RU363064"/>
    </source>
</evidence>
<comment type="subcellular location">
    <subcellularLocation>
        <location evidence="1 8">Cell membrane</location>
        <topology evidence="1 8">Multi-pass membrane protein</topology>
    </subcellularLocation>
</comment>
<dbReference type="Pfam" id="PF01235">
    <property type="entry name" value="Na_Ala_symp"/>
    <property type="match status" value="1"/>
</dbReference>
<dbReference type="PANTHER" id="PTHR30330">
    <property type="entry name" value="AGSS FAMILY TRANSPORTER, SODIUM-ALANINE"/>
    <property type="match status" value="1"/>
</dbReference>
<name>A0ABX9KEE6_9FUSO</name>
<keyword evidence="10" id="KW-1185">Reference proteome</keyword>
<dbReference type="NCBIfam" id="TIGR00835">
    <property type="entry name" value="agcS"/>
    <property type="match status" value="1"/>
</dbReference>
<dbReference type="PANTHER" id="PTHR30330:SF7">
    <property type="entry name" value="SODIUM_PROTON-DEPENDENT ALANINE CARRIER PROTEIN YRBD-RELATED"/>
    <property type="match status" value="1"/>
</dbReference>
<comment type="similarity">
    <text evidence="2 8">Belongs to the alanine or glycine:cation symporter (AGCS) (TC 2.A.25) family.</text>
</comment>
<keyword evidence="6 8" id="KW-1133">Transmembrane helix</keyword>
<comment type="caution">
    <text evidence="9">The sequence shown here is derived from an EMBL/GenBank/DDBJ whole genome shotgun (WGS) entry which is preliminary data.</text>
</comment>
<evidence type="ECO:0000256" key="7">
    <source>
        <dbReference type="ARBA" id="ARBA00023136"/>
    </source>
</evidence>
<feature type="transmembrane region" description="Helical" evidence="8">
    <location>
        <begin position="302"/>
        <end position="323"/>
    </location>
</feature>
<evidence type="ECO:0000256" key="1">
    <source>
        <dbReference type="ARBA" id="ARBA00004651"/>
    </source>
</evidence>
<sequence>MGSLVNLLNSIVWSPVLIYLCLGAGLFFTLKTSGVQFLMIKEMIRLLLGKDVKPGERSKDSISGFEALCMSVSARVGTGNIAGVATAISLGGPGSIFWLWMISLLGAASSYIESTLGQLYKEKFEGGYRGGPSYYFQKGLLGGKSWYGNLFALSTILAMLICMPSTQSHVIAGTFKVAAGVPQWVTGTIIVGLLAIIILGGAKRLATFAGIVVPFMAVAYVVIAVIVLALNVENIIPTLTLIVKSAFGREEAFAGIVGSAISWGVKRGVYSNEAGQGTGPGAAAAADTSHPAKQGLVQAFSIYIDSIFICTATALMIIITGAYKVFDGTGKAIYAGKGATASMSIGTVGAANTSTALDIGIGYGAYIVAIAIAFFAFTSLLGFFWNGETALIYLTKDSEKGKKIRYILMFIFFGCTFLGSLLAGGMAWTVGDIGIGTMAWINIIGILIMHKPAIACLKDYRIRLKEGRADDWDFNPNEVGIKGEFAVWDEIRREGRGMVTEDAAELKRS</sequence>
<accession>A0ABX9KEE6</accession>
<keyword evidence="4 8" id="KW-1003">Cell membrane</keyword>
<feature type="transmembrane region" description="Helical" evidence="8">
    <location>
        <begin position="433"/>
        <end position="457"/>
    </location>
</feature>
<keyword evidence="3 8" id="KW-0813">Transport</keyword>
<keyword evidence="5 8" id="KW-0812">Transmembrane</keyword>
<gene>
    <name evidence="9" type="ORF">DYH56_12330</name>
</gene>
<feature type="transmembrane region" description="Helical" evidence="8">
    <location>
        <begin position="184"/>
        <end position="202"/>
    </location>
</feature>
<keyword evidence="7 8" id="KW-0472">Membrane</keyword>
<dbReference type="RefSeq" id="WP_114643179.1">
    <property type="nucleotide sequence ID" value="NZ_JAACIO010000017.1"/>
</dbReference>
<evidence type="ECO:0000256" key="6">
    <source>
        <dbReference type="ARBA" id="ARBA00022989"/>
    </source>
</evidence>
<feature type="transmembrane region" description="Helical" evidence="8">
    <location>
        <begin position="363"/>
        <end position="385"/>
    </location>
</feature>